<organism evidence="4 5">
    <name type="scientific">Volvox africanus</name>
    <dbReference type="NCBI Taxonomy" id="51714"/>
    <lineage>
        <taxon>Eukaryota</taxon>
        <taxon>Viridiplantae</taxon>
        <taxon>Chlorophyta</taxon>
        <taxon>core chlorophytes</taxon>
        <taxon>Chlorophyceae</taxon>
        <taxon>CS clade</taxon>
        <taxon>Chlamydomonadales</taxon>
        <taxon>Volvocaceae</taxon>
        <taxon>Volvox</taxon>
    </lineage>
</organism>
<feature type="chain" id="PRO_5045119601" description="Cystatin domain-containing protein" evidence="2">
    <location>
        <begin position="24"/>
        <end position="138"/>
    </location>
</feature>
<keyword evidence="1" id="KW-0646">Protease inhibitor</keyword>
<proteinExistence type="predicted"/>
<evidence type="ECO:0000256" key="1">
    <source>
        <dbReference type="ARBA" id="ARBA00022704"/>
    </source>
</evidence>
<dbReference type="CDD" id="cd00042">
    <property type="entry name" value="CY"/>
    <property type="match status" value="1"/>
</dbReference>
<name>A0ABQ5SBI5_9CHLO</name>
<protein>
    <recommendedName>
        <fullName evidence="3">Cystatin domain-containing protein</fullName>
    </recommendedName>
</protein>
<dbReference type="InterPro" id="IPR046350">
    <property type="entry name" value="Cystatin_sf"/>
</dbReference>
<dbReference type="SMART" id="SM00043">
    <property type="entry name" value="CY"/>
    <property type="match status" value="1"/>
</dbReference>
<dbReference type="Pfam" id="PF16845">
    <property type="entry name" value="SQAPI"/>
    <property type="match status" value="1"/>
</dbReference>
<evidence type="ECO:0000313" key="5">
    <source>
        <dbReference type="Proteomes" id="UP001165090"/>
    </source>
</evidence>
<keyword evidence="1" id="KW-0789">Thiol protease inhibitor</keyword>
<keyword evidence="2" id="KW-0732">Signal</keyword>
<comment type="caution">
    <text evidence="4">The sequence shown here is derived from an EMBL/GenBank/DDBJ whole genome shotgun (WGS) entry which is preliminary data.</text>
</comment>
<reference evidence="4 5" key="1">
    <citation type="journal article" date="2023" name="IScience">
        <title>Expanded male sex-determining region conserved during the evolution of homothallism in the green alga Volvox.</title>
        <authorList>
            <person name="Yamamoto K."/>
            <person name="Matsuzaki R."/>
            <person name="Mahakham W."/>
            <person name="Heman W."/>
            <person name="Sekimoto H."/>
            <person name="Kawachi M."/>
            <person name="Minakuchi Y."/>
            <person name="Toyoda A."/>
            <person name="Nozaki H."/>
        </authorList>
    </citation>
    <scope>NUCLEOTIDE SEQUENCE [LARGE SCALE GENOMIC DNA]</scope>
    <source>
        <strain evidence="4 5">NIES-4468</strain>
    </source>
</reference>
<dbReference type="PANTHER" id="PTHR12319">
    <property type="entry name" value="CYSTATIN-RELATED"/>
    <property type="match status" value="1"/>
</dbReference>
<dbReference type="Proteomes" id="UP001165090">
    <property type="component" value="Unassembled WGS sequence"/>
</dbReference>
<feature type="signal peptide" evidence="2">
    <location>
        <begin position="1"/>
        <end position="23"/>
    </location>
</feature>
<gene>
    <name evidence="4" type="ORF">VaNZ11_010811</name>
</gene>
<evidence type="ECO:0000313" key="4">
    <source>
        <dbReference type="EMBL" id="GLI66833.1"/>
    </source>
</evidence>
<dbReference type="SUPFAM" id="SSF54403">
    <property type="entry name" value="Cystatin/monellin"/>
    <property type="match status" value="1"/>
</dbReference>
<dbReference type="EMBL" id="BSDZ01000042">
    <property type="protein sequence ID" value="GLI66833.1"/>
    <property type="molecule type" value="Genomic_DNA"/>
</dbReference>
<keyword evidence="5" id="KW-1185">Reference proteome</keyword>
<sequence length="138" mass="15070">MKKYFIVLCSFLVLSGIYMEAKSDHGGLAGGIVEVDAENPGIKAAADYVVSAANTNSCNGLCSSLNREGELKLVKILSAKTQVVAGVMYNLELLVEDKNGQQVIFNTSVWSRPWLAGRNDGEDHANQITKFHYEYVNP</sequence>
<dbReference type="InterPro" id="IPR000010">
    <property type="entry name" value="Cystatin_dom"/>
</dbReference>
<evidence type="ECO:0000256" key="2">
    <source>
        <dbReference type="SAM" id="SignalP"/>
    </source>
</evidence>
<dbReference type="PANTHER" id="PTHR12319:SF2">
    <property type="entry name" value="CYSTATIN-LIKE PROTEIN-RELATED"/>
    <property type="match status" value="1"/>
</dbReference>
<dbReference type="InterPro" id="IPR053128">
    <property type="entry name" value="Cystatin-like"/>
</dbReference>
<accession>A0ABQ5SBI5</accession>
<evidence type="ECO:0000259" key="3">
    <source>
        <dbReference type="SMART" id="SM00043"/>
    </source>
</evidence>
<dbReference type="Gene3D" id="3.10.450.10">
    <property type="match status" value="1"/>
</dbReference>
<feature type="domain" description="Cystatin" evidence="3">
    <location>
        <begin position="27"/>
        <end position="129"/>
    </location>
</feature>